<organism evidence="2 3">
    <name type="scientific">Pseudomonas shirazica</name>
    <dbReference type="NCBI Taxonomy" id="1940636"/>
    <lineage>
        <taxon>Bacteria</taxon>
        <taxon>Pseudomonadati</taxon>
        <taxon>Pseudomonadota</taxon>
        <taxon>Gammaproteobacteria</taxon>
        <taxon>Pseudomonadales</taxon>
        <taxon>Pseudomonadaceae</taxon>
        <taxon>Pseudomonas</taxon>
    </lineage>
</organism>
<evidence type="ECO:0000313" key="3">
    <source>
        <dbReference type="Proteomes" id="UP001258940"/>
    </source>
</evidence>
<accession>A0ABY9SPI0</accession>
<dbReference type="RefSeq" id="WP_309670308.1">
    <property type="nucleotide sequence ID" value="NZ_CP127845.1"/>
</dbReference>
<protein>
    <submittedName>
        <fullName evidence="2">Uncharacterized protein</fullName>
    </submittedName>
</protein>
<reference evidence="2 3" key="1">
    <citation type="journal article" date="2023" name="J Bioinform Genom">
        <title>Complete genome sequence of the bacterium Pseudomonas shirazica hy376 from natural waters of algiers.</title>
        <authorList>
            <person name="Haffaressas Y."/>
            <person name="Seghouani N."/>
            <person name="Arzamasceva V.O."/>
            <person name="Tepeeva A.N."/>
            <person name="Vasilenko O.V."/>
        </authorList>
    </citation>
    <scope>NUCLEOTIDE SEQUENCE [LARGE SCALE GENOMIC DNA]</scope>
    <source>
        <strain evidence="2 3">HY376</strain>
    </source>
</reference>
<gene>
    <name evidence="2" type="ORF">QR297_21180</name>
</gene>
<dbReference type="EMBL" id="CP127845">
    <property type="protein sequence ID" value="WMY84440.1"/>
    <property type="molecule type" value="Genomic_DNA"/>
</dbReference>
<evidence type="ECO:0000313" key="2">
    <source>
        <dbReference type="EMBL" id="WMY84440.1"/>
    </source>
</evidence>
<evidence type="ECO:0000256" key="1">
    <source>
        <dbReference type="SAM" id="MobiDB-lite"/>
    </source>
</evidence>
<name>A0ABY9SPI0_9PSED</name>
<dbReference type="Proteomes" id="UP001258940">
    <property type="component" value="Chromosome"/>
</dbReference>
<proteinExistence type="predicted"/>
<keyword evidence="3" id="KW-1185">Reference proteome</keyword>
<feature type="region of interest" description="Disordered" evidence="1">
    <location>
        <begin position="50"/>
        <end position="69"/>
    </location>
</feature>
<sequence length="117" mass="13006">MSFLAPVRSSAARAALRSTRLLLHLFRANYSCAIGARTLGAWQEIDEEQQAQPSMLNGTDKAVARARHRRDWPETDVGAALCCEAPRGRRSISQAQKVLWRAPGSLDKVFAWNISNK</sequence>